<keyword evidence="13" id="KW-1185">Reference proteome</keyword>
<dbReference type="GO" id="GO:0016020">
    <property type="term" value="C:membrane"/>
    <property type="evidence" value="ECO:0007669"/>
    <property type="project" value="UniProtKB-SubCell"/>
</dbReference>
<evidence type="ECO:0000256" key="9">
    <source>
        <dbReference type="ARBA" id="ARBA00042134"/>
    </source>
</evidence>
<evidence type="ECO:0000256" key="6">
    <source>
        <dbReference type="ARBA" id="ARBA00023228"/>
    </source>
</evidence>
<dbReference type="SMART" id="SM00584">
    <property type="entry name" value="TLDc"/>
    <property type="match status" value="1"/>
</dbReference>
<feature type="compositionally biased region" description="Basic and acidic residues" evidence="10">
    <location>
        <begin position="367"/>
        <end position="403"/>
    </location>
</feature>
<sequence length="421" mass="47803">MLPKEISEKLFGYITHIGAPGSAPTLHQYNTFLEQVLKGTCTEKAQVLFSLCRSGMEVAAPDIFKVIKQLIKIYGGIVSSYPHFQHVNFSQHGEDRNESFSLFCLRDLFFTGKSTDRIETRVPEDFVCSLEDIEKWMYKAPLFNNVFDTVFSKAFPIEQERQLMETLYNISPIPEIPAVKLGPIPSILDAKSLLYLNSNLPSSLQSEWRLLFSNSFHGDSFSQLVSQISHKGPSLMIIREKGGHVFGGFASHSWECKPKYYGEPTCFLFSLAPHYGVYTATMYNQNFMYLNLGQETLPNGLGMGGQFEYCGFWIDDSYNTGHSKAKPKNTTYGSPQLSSSEEFEVEAIEVWAVGREPKSDSDEEAELEKPKRSILDRDPESKAMLELIGRHQASEGIRERDLKDEETEEMRKKMNTIPKLL</sequence>
<evidence type="ECO:0000313" key="13">
    <source>
        <dbReference type="Proteomes" id="UP001186944"/>
    </source>
</evidence>
<keyword evidence="5" id="KW-0472">Membrane</keyword>
<comment type="caution">
    <text evidence="12">The sequence shown here is derived from an EMBL/GenBank/DDBJ whole genome shotgun (WGS) entry which is preliminary data.</text>
</comment>
<evidence type="ECO:0000256" key="5">
    <source>
        <dbReference type="ARBA" id="ARBA00023136"/>
    </source>
</evidence>
<comment type="subcellular location">
    <subcellularLocation>
        <location evidence="3">Cytoplasm</location>
    </subcellularLocation>
    <subcellularLocation>
        <location evidence="2">Lysosome</location>
    </subcellularLocation>
    <subcellularLocation>
        <location evidence="1">Membrane</location>
    </subcellularLocation>
</comment>
<dbReference type="InterPro" id="IPR006571">
    <property type="entry name" value="TLDc_dom"/>
</dbReference>
<feature type="domain" description="TLDc" evidence="11">
    <location>
        <begin position="186"/>
        <end position="354"/>
    </location>
</feature>
<dbReference type="GO" id="GO:0005634">
    <property type="term" value="C:nucleus"/>
    <property type="evidence" value="ECO:0007669"/>
    <property type="project" value="TreeGrafter"/>
</dbReference>
<evidence type="ECO:0000256" key="2">
    <source>
        <dbReference type="ARBA" id="ARBA00004371"/>
    </source>
</evidence>
<dbReference type="EMBL" id="VSWD01000012">
    <property type="protein sequence ID" value="KAK3086094.1"/>
    <property type="molecule type" value="Genomic_DNA"/>
</dbReference>
<dbReference type="Proteomes" id="UP001186944">
    <property type="component" value="Unassembled WGS sequence"/>
</dbReference>
<reference evidence="12" key="1">
    <citation type="submission" date="2019-08" db="EMBL/GenBank/DDBJ databases">
        <title>The improved chromosome-level genome for the pearl oyster Pinctada fucata martensii using PacBio sequencing and Hi-C.</title>
        <authorList>
            <person name="Zheng Z."/>
        </authorList>
    </citation>
    <scope>NUCLEOTIDE SEQUENCE</scope>
    <source>
        <strain evidence="12">ZZ-2019</strain>
        <tissue evidence="12">Adductor muscle</tissue>
    </source>
</reference>
<dbReference type="AlphaFoldDB" id="A0AA88XRC0"/>
<organism evidence="12 13">
    <name type="scientific">Pinctada imbricata</name>
    <name type="common">Atlantic pearl-oyster</name>
    <name type="synonym">Pinctada martensii</name>
    <dbReference type="NCBI Taxonomy" id="66713"/>
    <lineage>
        <taxon>Eukaryota</taxon>
        <taxon>Metazoa</taxon>
        <taxon>Spiralia</taxon>
        <taxon>Lophotrochozoa</taxon>
        <taxon>Mollusca</taxon>
        <taxon>Bivalvia</taxon>
        <taxon>Autobranchia</taxon>
        <taxon>Pteriomorphia</taxon>
        <taxon>Pterioida</taxon>
        <taxon>Pterioidea</taxon>
        <taxon>Pteriidae</taxon>
        <taxon>Pinctada</taxon>
    </lineage>
</organism>
<feature type="region of interest" description="Disordered" evidence="10">
    <location>
        <begin position="354"/>
        <end position="421"/>
    </location>
</feature>
<evidence type="ECO:0000256" key="1">
    <source>
        <dbReference type="ARBA" id="ARBA00004370"/>
    </source>
</evidence>
<dbReference type="GO" id="GO:0005764">
    <property type="term" value="C:lysosome"/>
    <property type="evidence" value="ECO:0007669"/>
    <property type="project" value="UniProtKB-SubCell"/>
</dbReference>
<proteinExistence type="predicted"/>
<dbReference type="PANTHER" id="PTHR23354:SF131">
    <property type="entry name" value="MTOR-ASSOCIATED PROTEIN MEAK7"/>
    <property type="match status" value="1"/>
</dbReference>
<dbReference type="GO" id="GO:0006979">
    <property type="term" value="P:response to oxidative stress"/>
    <property type="evidence" value="ECO:0007669"/>
    <property type="project" value="TreeGrafter"/>
</dbReference>
<keyword evidence="6" id="KW-0458">Lysosome</keyword>
<accession>A0AA88XRC0</accession>
<gene>
    <name evidence="12" type="ORF">FSP39_013480</name>
</gene>
<evidence type="ECO:0000256" key="7">
    <source>
        <dbReference type="ARBA" id="ARBA00039594"/>
    </source>
</evidence>
<dbReference type="PROSITE" id="PS51886">
    <property type="entry name" value="TLDC"/>
    <property type="match status" value="1"/>
</dbReference>
<dbReference type="PANTHER" id="PTHR23354">
    <property type="entry name" value="NUCLEOLAR PROTEIN 7/ESTROGEN RECEPTOR COACTIVATOR-RELATED"/>
    <property type="match status" value="1"/>
</dbReference>
<evidence type="ECO:0000256" key="8">
    <source>
        <dbReference type="ARBA" id="ARBA00041780"/>
    </source>
</evidence>
<evidence type="ECO:0000313" key="12">
    <source>
        <dbReference type="EMBL" id="KAK3086094.1"/>
    </source>
</evidence>
<evidence type="ECO:0000256" key="10">
    <source>
        <dbReference type="SAM" id="MobiDB-lite"/>
    </source>
</evidence>
<evidence type="ECO:0000256" key="3">
    <source>
        <dbReference type="ARBA" id="ARBA00004496"/>
    </source>
</evidence>
<keyword evidence="4" id="KW-0963">Cytoplasm</keyword>
<evidence type="ECO:0000259" key="11">
    <source>
        <dbReference type="PROSITE" id="PS51886"/>
    </source>
</evidence>
<dbReference type="Pfam" id="PF07534">
    <property type="entry name" value="TLD"/>
    <property type="match status" value="1"/>
</dbReference>
<evidence type="ECO:0000256" key="4">
    <source>
        <dbReference type="ARBA" id="ARBA00022490"/>
    </source>
</evidence>
<name>A0AA88XRC0_PINIB</name>
<protein>
    <recommendedName>
        <fullName evidence="7">MTOR-associated protein MEAK7</fullName>
    </recommendedName>
    <alternativeName>
        <fullName evidence="9">TBC/LysM-associated domain-containing protein 1</fullName>
    </alternativeName>
    <alternativeName>
        <fullName evidence="8">TLD domain-containing protein 1</fullName>
    </alternativeName>
</protein>